<feature type="compositionally biased region" description="Acidic residues" evidence="1">
    <location>
        <begin position="37"/>
        <end position="47"/>
    </location>
</feature>
<sequence length="86" mass="10056">MKLYHARWNSEEWEAIDDEEKEIDLQNLRINTINNDDTNDEKGEEDSQEKLADVGQDKPVWFQKKSEPPVPQEKPVEDKPEPPPSP</sequence>
<accession>A0A3S5CLB8</accession>
<reference evidence="2" key="1">
    <citation type="submission" date="2018-11" db="EMBL/GenBank/DDBJ databases">
        <authorList>
            <consortium name="Pathogen Informatics"/>
        </authorList>
    </citation>
    <scope>NUCLEOTIDE SEQUENCE</scope>
</reference>
<organism evidence="2 3">
    <name type="scientific">Protopolystoma xenopodis</name>
    <dbReference type="NCBI Taxonomy" id="117903"/>
    <lineage>
        <taxon>Eukaryota</taxon>
        <taxon>Metazoa</taxon>
        <taxon>Spiralia</taxon>
        <taxon>Lophotrochozoa</taxon>
        <taxon>Platyhelminthes</taxon>
        <taxon>Monogenea</taxon>
        <taxon>Polyopisthocotylea</taxon>
        <taxon>Polystomatidea</taxon>
        <taxon>Polystomatidae</taxon>
        <taxon>Protopolystoma</taxon>
    </lineage>
</organism>
<keyword evidence="3" id="KW-1185">Reference proteome</keyword>
<dbReference type="AlphaFoldDB" id="A0A3S5CLB8"/>
<gene>
    <name evidence="2" type="ORF">PXEA_LOCUS23976</name>
</gene>
<feature type="region of interest" description="Disordered" evidence="1">
    <location>
        <begin position="33"/>
        <end position="86"/>
    </location>
</feature>
<evidence type="ECO:0000256" key="1">
    <source>
        <dbReference type="SAM" id="MobiDB-lite"/>
    </source>
</evidence>
<protein>
    <submittedName>
        <fullName evidence="2">Uncharacterized protein</fullName>
    </submittedName>
</protein>
<dbReference type="EMBL" id="CAAALY010113027">
    <property type="protein sequence ID" value="VEL30536.1"/>
    <property type="molecule type" value="Genomic_DNA"/>
</dbReference>
<proteinExistence type="predicted"/>
<evidence type="ECO:0000313" key="3">
    <source>
        <dbReference type="Proteomes" id="UP000784294"/>
    </source>
</evidence>
<feature type="non-terminal residue" evidence="2">
    <location>
        <position position="1"/>
    </location>
</feature>
<dbReference type="Proteomes" id="UP000784294">
    <property type="component" value="Unassembled WGS sequence"/>
</dbReference>
<name>A0A3S5CLB8_9PLAT</name>
<feature type="compositionally biased region" description="Basic and acidic residues" evidence="1">
    <location>
        <begin position="74"/>
        <end position="86"/>
    </location>
</feature>
<comment type="caution">
    <text evidence="2">The sequence shown here is derived from an EMBL/GenBank/DDBJ whole genome shotgun (WGS) entry which is preliminary data.</text>
</comment>
<evidence type="ECO:0000313" key="2">
    <source>
        <dbReference type="EMBL" id="VEL30536.1"/>
    </source>
</evidence>